<reference evidence="1" key="1">
    <citation type="submission" date="2015-07" db="EMBL/GenBank/DDBJ databases">
        <title>Adaptation to a free-living lifestyle via gene acquisitions in the diplomonad Trepomonas sp. PC1.</title>
        <authorList>
            <person name="Xu F."/>
            <person name="Jerlstrom-Hultqvist J."/>
            <person name="Kolisko M."/>
            <person name="Simpson A.G.B."/>
            <person name="Roger A.J."/>
            <person name="Svard S.G."/>
            <person name="Andersson J.O."/>
        </authorList>
    </citation>
    <scope>NUCLEOTIDE SEQUENCE</scope>
    <source>
        <strain evidence="1">PC1</strain>
    </source>
</reference>
<protein>
    <submittedName>
        <fullName evidence="1">Uncharacterized protein</fullName>
    </submittedName>
</protein>
<dbReference type="AlphaFoldDB" id="A0A146JX73"/>
<name>A0A146JX73_9EUKA</name>
<gene>
    <name evidence="1" type="ORF">TPC1_31235</name>
</gene>
<accession>A0A146JX73</accession>
<evidence type="ECO:0000313" key="1">
    <source>
        <dbReference type="EMBL" id="JAP89270.1"/>
    </source>
</evidence>
<proteinExistence type="predicted"/>
<dbReference type="EMBL" id="GDID01007336">
    <property type="protein sequence ID" value="JAP89270.1"/>
    <property type="molecule type" value="Transcribed_RNA"/>
</dbReference>
<sequence>VLFFYTSFPFQFRNPYIVNNFNPMILFLDLSYLCSTILGTCPIQVKHIRMQTGSSHDYICFISQKLFSNTVINQNIDFSTCQADSKAQTTLFLEGGYVENFKIITSININENQQFNGVFGTYIQYLHIQNCQIEINMTGADTALAVGLVFAANKLVIFASNFTFRNFNMMQSYSGLSDFVSNYTDIRLLILVQNIKVAFDGFALARKCKNYTFVSNSQFDVQIINEEQNQGMAGLVGFVDDIFEMNNTKINILINGKNFTMGGLTSYLGYLGVQFVLNNSLVEIQLTNGAGAAGGIAGVMVKGSYAGQSMSSVKLENTRIVGSITMLDETYLSVSQLVGYWDTQLTSTFSANNVTTQICGPTRLVNNETRIEGTQVVQNGCV</sequence>
<organism evidence="1">
    <name type="scientific">Trepomonas sp. PC1</name>
    <dbReference type="NCBI Taxonomy" id="1076344"/>
    <lineage>
        <taxon>Eukaryota</taxon>
        <taxon>Metamonada</taxon>
        <taxon>Diplomonadida</taxon>
        <taxon>Hexamitidae</taxon>
        <taxon>Hexamitinae</taxon>
        <taxon>Trepomonas</taxon>
    </lineage>
</organism>
<feature type="non-terminal residue" evidence="1">
    <location>
        <position position="1"/>
    </location>
</feature>